<dbReference type="CDD" id="cd01132">
    <property type="entry name" value="F1-ATPase_alpha_CD"/>
    <property type="match status" value="1"/>
</dbReference>
<dbReference type="CDD" id="cd18113">
    <property type="entry name" value="ATP-synt_F1_alpha_C"/>
    <property type="match status" value="1"/>
</dbReference>
<dbReference type="GO" id="GO:0043531">
    <property type="term" value="F:ADP binding"/>
    <property type="evidence" value="ECO:0007669"/>
    <property type="project" value="TreeGrafter"/>
</dbReference>
<dbReference type="GO" id="GO:0045259">
    <property type="term" value="C:proton-transporting ATP synthase complex"/>
    <property type="evidence" value="ECO:0007669"/>
    <property type="project" value="UniProtKB-KW"/>
</dbReference>
<dbReference type="GO" id="GO:0005524">
    <property type="term" value="F:ATP binding"/>
    <property type="evidence" value="ECO:0007669"/>
    <property type="project" value="UniProtKB-UniRule"/>
</dbReference>
<evidence type="ECO:0000256" key="12">
    <source>
        <dbReference type="HAMAP-Rule" id="MF_01346"/>
    </source>
</evidence>
<dbReference type="SUPFAM" id="SSF52540">
    <property type="entry name" value="P-loop containing nucleoside triphosphate hydrolases"/>
    <property type="match status" value="1"/>
</dbReference>
<comment type="subcellular location">
    <subcellularLocation>
        <location evidence="12">Cell membrane</location>
        <topology evidence="12">Peripheral membrane protein</topology>
    </subcellularLocation>
    <subcellularLocation>
        <location evidence="1">Membrane</location>
        <topology evidence="1">Peripheral membrane protein</topology>
    </subcellularLocation>
</comment>
<dbReference type="InterPro" id="IPR004100">
    <property type="entry name" value="ATPase_F1/V1/A1_a/bsu_N"/>
</dbReference>
<protein>
    <recommendedName>
        <fullName evidence="12">ATP synthase subunit alpha</fullName>
        <ecNumber evidence="12">7.1.2.2</ecNumber>
    </recommendedName>
    <alternativeName>
        <fullName evidence="12">ATP synthase F1 sector subunit alpha</fullName>
    </alternativeName>
    <alternativeName>
        <fullName evidence="12">F-ATPase subunit alpha</fullName>
    </alternativeName>
</protein>
<evidence type="ECO:0000256" key="9">
    <source>
        <dbReference type="ARBA" id="ARBA00023136"/>
    </source>
</evidence>
<dbReference type="EMBL" id="VUMZ01000005">
    <property type="protein sequence ID" value="MST51938.1"/>
    <property type="molecule type" value="Genomic_DNA"/>
</dbReference>
<evidence type="ECO:0000256" key="1">
    <source>
        <dbReference type="ARBA" id="ARBA00004170"/>
    </source>
</evidence>
<keyword evidence="7 12" id="KW-1278">Translocase</keyword>
<dbReference type="FunFam" id="1.20.150.20:FF:000001">
    <property type="entry name" value="ATP synthase subunit alpha"/>
    <property type="match status" value="1"/>
</dbReference>
<dbReference type="PIRSF" id="PIRSF039088">
    <property type="entry name" value="F_ATPase_subunit_alpha"/>
    <property type="match status" value="1"/>
</dbReference>
<evidence type="ECO:0000256" key="6">
    <source>
        <dbReference type="ARBA" id="ARBA00022840"/>
    </source>
</evidence>
<dbReference type="InterPro" id="IPR038376">
    <property type="entry name" value="ATP_synth_asu_C_sf"/>
</dbReference>
<evidence type="ECO:0000256" key="8">
    <source>
        <dbReference type="ARBA" id="ARBA00023065"/>
    </source>
</evidence>
<dbReference type="Proteomes" id="UP000474676">
    <property type="component" value="Unassembled WGS sequence"/>
</dbReference>
<accession>A0A6L5Y616</accession>
<evidence type="ECO:0000313" key="17">
    <source>
        <dbReference type="Proteomes" id="UP000474676"/>
    </source>
</evidence>
<evidence type="ECO:0000256" key="3">
    <source>
        <dbReference type="ARBA" id="ARBA00022448"/>
    </source>
</evidence>
<dbReference type="PROSITE" id="PS00152">
    <property type="entry name" value="ATPASE_ALPHA_BETA"/>
    <property type="match status" value="1"/>
</dbReference>
<feature type="domain" description="ATPase F1/V1/A1 complex alpha/beta subunit nucleotide-binding" evidence="13">
    <location>
        <begin position="149"/>
        <end position="364"/>
    </location>
</feature>
<dbReference type="GO" id="GO:0005886">
    <property type="term" value="C:plasma membrane"/>
    <property type="evidence" value="ECO:0007669"/>
    <property type="project" value="UniProtKB-SubCell"/>
</dbReference>
<keyword evidence="12" id="KW-0375">Hydrogen ion transport</keyword>
<feature type="domain" description="ATPase F1/V1/A1 complex alpha/beta subunit N-terminal" evidence="15">
    <location>
        <begin position="27"/>
        <end position="92"/>
    </location>
</feature>
<feature type="domain" description="ATP synthase alpha subunit C-terminal" evidence="14">
    <location>
        <begin position="371"/>
        <end position="496"/>
    </location>
</feature>
<keyword evidence="8 12" id="KW-0406">Ion transport</keyword>
<dbReference type="Pfam" id="PF00006">
    <property type="entry name" value="ATP-synt_ab"/>
    <property type="match status" value="1"/>
</dbReference>
<dbReference type="PANTHER" id="PTHR48082:SF2">
    <property type="entry name" value="ATP SYNTHASE SUBUNIT ALPHA, MITOCHONDRIAL"/>
    <property type="match status" value="1"/>
</dbReference>
<organism evidence="16 17">
    <name type="scientific">Hornefia butyriciproducens</name>
    <dbReference type="NCBI Taxonomy" id="2652293"/>
    <lineage>
        <taxon>Bacteria</taxon>
        <taxon>Bacillati</taxon>
        <taxon>Bacillota</taxon>
        <taxon>Clostridia</taxon>
        <taxon>Peptostreptococcales</taxon>
        <taxon>Anaerovoracaceae</taxon>
        <taxon>Hornefia</taxon>
    </lineage>
</organism>
<dbReference type="InterPro" id="IPR000793">
    <property type="entry name" value="ATP_synth_asu_C"/>
</dbReference>
<keyword evidence="10 12" id="KW-0139">CF(1)</keyword>
<dbReference type="NCBIfam" id="TIGR00962">
    <property type="entry name" value="atpA"/>
    <property type="match status" value="1"/>
</dbReference>
<dbReference type="InterPro" id="IPR027417">
    <property type="entry name" value="P-loop_NTPase"/>
</dbReference>
<comment type="function">
    <text evidence="12">Produces ATP from ADP in the presence of a proton gradient across the membrane. The alpha chain is a regulatory subunit.</text>
</comment>
<dbReference type="EC" id="7.1.2.2" evidence="12"/>
<dbReference type="CDD" id="cd18116">
    <property type="entry name" value="ATP-synt_F1_alpha_N"/>
    <property type="match status" value="1"/>
</dbReference>
<evidence type="ECO:0000256" key="7">
    <source>
        <dbReference type="ARBA" id="ARBA00022967"/>
    </source>
</evidence>
<sequence length="504" mass="55619">MNLKPDEISGLIKDQIKNYRNEMEISDFGTVMQVGDGIARVYGLNHCMSGELLEFPNNVYGMALNLEEDNVGVVILGPYREIGEGDIVKPTGRVVEVPVGENMIGRVVDPLGHPIDGKGAIETSETRPIEYPAPGVLRRQPVKEPLQTGIKAIDSMIPIGKGQRELIIGDRQTGKTAIAVDTILNQKGKDVICVYVAIGQKQSTVAQLVSTLEQKEAMNYTIVVSATASAVAPMQYIAPYAGCAMAEYFMYQGKHVLIIYDDLSKHAVAYRAMSLLLRRPPGREAFPGDVFYLHSRLLERAAKLSEELGGGSITALPIIETQANDISAYIPTNVISITDGQIFLETELFFAGQRPAINAGISVSRVGGSAQIKAMKRVSSKIKLMLAQYRELQNFSQFGSDIDADTKKRLDHGRILMEILKQGQYGPLDVADQVMIIYAASNGMLDDIPVTSVKEFERQFYVYMDDHYPEVKREIHTTGDFSEESEKLMRKGIEEFKKVGFING</sequence>
<evidence type="ECO:0000313" key="16">
    <source>
        <dbReference type="EMBL" id="MST51938.1"/>
    </source>
</evidence>
<keyword evidence="6 12" id="KW-0067">ATP-binding</keyword>
<keyword evidence="9 12" id="KW-0472">Membrane</keyword>
<dbReference type="Gene3D" id="2.40.30.20">
    <property type="match status" value="1"/>
</dbReference>
<proteinExistence type="inferred from homology"/>
<evidence type="ECO:0000256" key="2">
    <source>
        <dbReference type="ARBA" id="ARBA00008936"/>
    </source>
</evidence>
<dbReference type="HAMAP" id="MF_01346">
    <property type="entry name" value="ATP_synth_alpha_bact"/>
    <property type="match status" value="1"/>
</dbReference>
<gene>
    <name evidence="12" type="primary">atpA</name>
    <name evidence="16" type="ORF">FYJ64_06360</name>
</gene>
<dbReference type="RefSeq" id="WP_154574385.1">
    <property type="nucleotide sequence ID" value="NZ_JAQXGS010000088.1"/>
</dbReference>
<dbReference type="SUPFAM" id="SSF47917">
    <property type="entry name" value="C-terminal domain of alpha and beta subunits of F1 ATP synthase"/>
    <property type="match status" value="1"/>
</dbReference>
<evidence type="ECO:0000256" key="10">
    <source>
        <dbReference type="ARBA" id="ARBA00023196"/>
    </source>
</evidence>
<comment type="caution">
    <text evidence="16">The sequence shown here is derived from an EMBL/GenBank/DDBJ whole genome shotgun (WGS) entry which is preliminary data.</text>
</comment>
<dbReference type="PANTHER" id="PTHR48082">
    <property type="entry name" value="ATP SYNTHASE SUBUNIT ALPHA, MITOCHONDRIAL"/>
    <property type="match status" value="1"/>
</dbReference>
<dbReference type="Gene3D" id="1.20.150.20">
    <property type="entry name" value="ATP synthase alpha/beta chain, C-terminal domain"/>
    <property type="match status" value="1"/>
</dbReference>
<dbReference type="AlphaFoldDB" id="A0A6L5Y616"/>
<dbReference type="FunFam" id="3.40.50.300:FF:000002">
    <property type="entry name" value="ATP synthase subunit alpha"/>
    <property type="match status" value="1"/>
</dbReference>
<keyword evidence="17" id="KW-1185">Reference proteome</keyword>
<dbReference type="Pfam" id="PF00306">
    <property type="entry name" value="ATP-synt_ab_C"/>
    <property type="match status" value="1"/>
</dbReference>
<dbReference type="InterPro" id="IPR036121">
    <property type="entry name" value="ATPase_F1/V1/A1_a/bsu_N_sf"/>
</dbReference>
<feature type="site" description="Required for activity" evidence="12">
    <location>
        <position position="362"/>
    </location>
</feature>
<comment type="catalytic activity">
    <reaction evidence="12">
        <text>ATP + H2O + 4 H(+)(in) = ADP + phosphate + 5 H(+)(out)</text>
        <dbReference type="Rhea" id="RHEA:57720"/>
        <dbReference type="ChEBI" id="CHEBI:15377"/>
        <dbReference type="ChEBI" id="CHEBI:15378"/>
        <dbReference type="ChEBI" id="CHEBI:30616"/>
        <dbReference type="ChEBI" id="CHEBI:43474"/>
        <dbReference type="ChEBI" id="CHEBI:456216"/>
        <dbReference type="EC" id="7.1.2.2"/>
    </reaction>
</comment>
<evidence type="ECO:0000259" key="15">
    <source>
        <dbReference type="Pfam" id="PF02874"/>
    </source>
</evidence>
<evidence type="ECO:0000256" key="5">
    <source>
        <dbReference type="ARBA" id="ARBA00022741"/>
    </source>
</evidence>
<keyword evidence="11 12" id="KW-0066">ATP synthesis</keyword>
<evidence type="ECO:0000259" key="13">
    <source>
        <dbReference type="Pfam" id="PF00006"/>
    </source>
</evidence>
<feature type="binding site" evidence="12">
    <location>
        <begin position="169"/>
        <end position="176"/>
    </location>
    <ligand>
        <name>ATP</name>
        <dbReference type="ChEBI" id="CHEBI:30616"/>
    </ligand>
</feature>
<dbReference type="FunFam" id="2.40.30.20:FF:000001">
    <property type="entry name" value="ATP synthase subunit alpha"/>
    <property type="match status" value="1"/>
</dbReference>
<evidence type="ECO:0000259" key="14">
    <source>
        <dbReference type="Pfam" id="PF00306"/>
    </source>
</evidence>
<dbReference type="Gene3D" id="3.40.50.300">
    <property type="entry name" value="P-loop containing nucleotide triphosphate hydrolases"/>
    <property type="match status" value="1"/>
</dbReference>
<keyword evidence="3 12" id="KW-0813">Transport</keyword>
<evidence type="ECO:0000256" key="4">
    <source>
        <dbReference type="ARBA" id="ARBA00022475"/>
    </source>
</evidence>
<keyword evidence="4 12" id="KW-1003">Cell membrane</keyword>
<dbReference type="Pfam" id="PF02874">
    <property type="entry name" value="ATP-synt_ab_N"/>
    <property type="match status" value="1"/>
</dbReference>
<dbReference type="GeneID" id="303114944"/>
<dbReference type="InterPro" id="IPR000194">
    <property type="entry name" value="ATPase_F1/V1/A1_a/bsu_nucl-bd"/>
</dbReference>
<name>A0A6L5Y616_9FIRM</name>
<dbReference type="NCBIfam" id="NF009884">
    <property type="entry name" value="PRK13343.1"/>
    <property type="match status" value="1"/>
</dbReference>
<keyword evidence="5 12" id="KW-0547">Nucleotide-binding</keyword>
<comment type="similarity">
    <text evidence="2 12">Belongs to the ATPase alpha/beta chains family.</text>
</comment>
<dbReference type="GO" id="GO:0046933">
    <property type="term" value="F:proton-transporting ATP synthase activity, rotational mechanism"/>
    <property type="evidence" value="ECO:0007669"/>
    <property type="project" value="UniProtKB-UniRule"/>
</dbReference>
<dbReference type="InterPro" id="IPR033732">
    <property type="entry name" value="ATP_synth_F1_a_nt-bd_dom"/>
</dbReference>
<dbReference type="InterPro" id="IPR023366">
    <property type="entry name" value="ATP_synth_asu-like_sf"/>
</dbReference>
<dbReference type="InterPro" id="IPR005294">
    <property type="entry name" value="ATP_synth_F1_asu"/>
</dbReference>
<evidence type="ECO:0000256" key="11">
    <source>
        <dbReference type="ARBA" id="ARBA00023310"/>
    </source>
</evidence>
<dbReference type="InterPro" id="IPR020003">
    <property type="entry name" value="ATPase_a/bsu_AS"/>
</dbReference>
<dbReference type="SUPFAM" id="SSF50615">
    <property type="entry name" value="N-terminal domain of alpha and beta subunits of F1 ATP synthase"/>
    <property type="match status" value="1"/>
</dbReference>
<reference evidence="16 17" key="1">
    <citation type="submission" date="2019-08" db="EMBL/GenBank/DDBJ databases">
        <title>In-depth cultivation of the pig gut microbiome towards novel bacterial diversity and tailored functional studies.</title>
        <authorList>
            <person name="Wylensek D."/>
            <person name="Hitch T.C.A."/>
            <person name="Clavel T."/>
        </authorList>
    </citation>
    <scope>NUCLEOTIDE SEQUENCE [LARGE SCALE GENOMIC DNA]</scope>
    <source>
        <strain evidence="16 17">WCA-MUC-591-APC-3H</strain>
    </source>
</reference>